<keyword evidence="7" id="KW-0998">Cell outer membrane</keyword>
<evidence type="ECO:0000313" key="10">
    <source>
        <dbReference type="Proteomes" id="UP000294614"/>
    </source>
</evidence>
<dbReference type="Pfam" id="PF02321">
    <property type="entry name" value="OEP"/>
    <property type="match status" value="2"/>
</dbReference>
<dbReference type="Proteomes" id="UP000294614">
    <property type="component" value="Unassembled WGS sequence"/>
</dbReference>
<keyword evidence="10" id="KW-1185">Reference proteome</keyword>
<dbReference type="AlphaFoldDB" id="A0A4R1KCJ5"/>
<dbReference type="InterPro" id="IPR003423">
    <property type="entry name" value="OMP_efflux"/>
</dbReference>
<sequence length="434" mass="48035">MKRLISVFISLAILASSAAHAGTGIQEAYERALKNDSILRSARHYQKAAEAVRDQTRAGLLPSVTGQYIASKYDTDRYDKYDTRDLSINLVQPVFDMGKYLQHGQSRYTLESSNAKLKSAESNLIVRVVTAYINVLYAKDKVELMKKKQDGAKEQLVQAQKMFSAGLVAVTSIHEAQANLDTVGYDIVNAENEYLNAMVDLESITGKIDGVKCLAREFGYGVHDIGTLDEWIATAAANSSDVEYYRAQSKYADDTVRIIRSQHLPTVNLILNYRKSDQVSNIKSTETTYKSIAAQLSVPIFNGGYTSARVQENRERFYQSVSDMNSALNDVKKKVAESYTALLGSKAKIAALERTAASNSLAYESNKKSMTAGVVTLVDVINAQNNLFDSLSRLLQAKYEYFTGYTTLKYHAGVLKPSDVGFLESIINSECKVN</sequence>
<evidence type="ECO:0000256" key="7">
    <source>
        <dbReference type="ARBA" id="ARBA00023237"/>
    </source>
</evidence>
<evidence type="ECO:0000256" key="6">
    <source>
        <dbReference type="ARBA" id="ARBA00023136"/>
    </source>
</evidence>
<evidence type="ECO:0000256" key="4">
    <source>
        <dbReference type="ARBA" id="ARBA00022452"/>
    </source>
</evidence>
<evidence type="ECO:0000256" key="3">
    <source>
        <dbReference type="ARBA" id="ARBA00022448"/>
    </source>
</evidence>
<dbReference type="SUPFAM" id="SSF56954">
    <property type="entry name" value="Outer membrane efflux proteins (OEP)"/>
    <property type="match status" value="1"/>
</dbReference>
<keyword evidence="4" id="KW-1134">Transmembrane beta strand</keyword>
<dbReference type="Gene3D" id="1.20.1600.10">
    <property type="entry name" value="Outer membrane efflux proteins (OEP)"/>
    <property type="match status" value="1"/>
</dbReference>
<feature type="chain" id="PRO_5020988494" evidence="8">
    <location>
        <begin position="22"/>
        <end position="434"/>
    </location>
</feature>
<protein>
    <submittedName>
        <fullName evidence="9">TolC family type I secretion outer membrane protein</fullName>
    </submittedName>
</protein>
<comment type="subcellular location">
    <subcellularLocation>
        <location evidence="1">Cell outer membrane</location>
    </subcellularLocation>
</comment>
<dbReference type="GO" id="GO:0015288">
    <property type="term" value="F:porin activity"/>
    <property type="evidence" value="ECO:0007669"/>
    <property type="project" value="TreeGrafter"/>
</dbReference>
<reference evidence="9 10" key="1">
    <citation type="submission" date="2019-03" db="EMBL/GenBank/DDBJ databases">
        <title>Genomic Encyclopedia of Type Strains, Phase IV (KMG-IV): sequencing the most valuable type-strain genomes for metagenomic binning, comparative biology and taxonomic classification.</title>
        <authorList>
            <person name="Goeker M."/>
        </authorList>
    </citation>
    <scope>NUCLEOTIDE SEQUENCE [LARGE SCALE GENOMIC DNA]</scope>
    <source>
        <strain evidence="9 10">DSM 24984</strain>
    </source>
</reference>
<dbReference type="GO" id="GO:1990281">
    <property type="term" value="C:efflux pump complex"/>
    <property type="evidence" value="ECO:0007669"/>
    <property type="project" value="TreeGrafter"/>
</dbReference>
<organism evidence="9 10">
    <name type="scientific">Seleniivibrio woodruffii</name>
    <dbReference type="NCBI Taxonomy" id="1078050"/>
    <lineage>
        <taxon>Bacteria</taxon>
        <taxon>Pseudomonadati</taxon>
        <taxon>Deferribacterota</taxon>
        <taxon>Deferribacteres</taxon>
        <taxon>Deferribacterales</taxon>
        <taxon>Geovibrionaceae</taxon>
        <taxon>Seleniivibrio</taxon>
    </lineage>
</organism>
<dbReference type="InterPro" id="IPR010130">
    <property type="entry name" value="T1SS_OMP_TolC"/>
</dbReference>
<evidence type="ECO:0000256" key="8">
    <source>
        <dbReference type="SAM" id="SignalP"/>
    </source>
</evidence>
<name>A0A4R1KCJ5_9BACT</name>
<evidence type="ECO:0000256" key="1">
    <source>
        <dbReference type="ARBA" id="ARBA00004442"/>
    </source>
</evidence>
<evidence type="ECO:0000256" key="5">
    <source>
        <dbReference type="ARBA" id="ARBA00022692"/>
    </source>
</evidence>
<dbReference type="RefSeq" id="WP_132872152.1">
    <property type="nucleotide sequence ID" value="NZ_JAJUHT010000010.1"/>
</dbReference>
<dbReference type="GO" id="GO:0015562">
    <property type="term" value="F:efflux transmembrane transporter activity"/>
    <property type="evidence" value="ECO:0007669"/>
    <property type="project" value="InterPro"/>
</dbReference>
<dbReference type="InterPro" id="IPR051906">
    <property type="entry name" value="TolC-like"/>
</dbReference>
<feature type="signal peptide" evidence="8">
    <location>
        <begin position="1"/>
        <end position="21"/>
    </location>
</feature>
<evidence type="ECO:0000313" key="9">
    <source>
        <dbReference type="EMBL" id="TCK62242.1"/>
    </source>
</evidence>
<dbReference type="OrthoDB" id="9813458at2"/>
<keyword evidence="3" id="KW-0813">Transport</keyword>
<dbReference type="PANTHER" id="PTHR30026:SF20">
    <property type="entry name" value="OUTER MEMBRANE PROTEIN TOLC"/>
    <property type="match status" value="1"/>
</dbReference>
<evidence type="ECO:0000256" key="2">
    <source>
        <dbReference type="ARBA" id="ARBA00007613"/>
    </source>
</evidence>
<dbReference type="EMBL" id="SMGG01000003">
    <property type="protein sequence ID" value="TCK62242.1"/>
    <property type="molecule type" value="Genomic_DNA"/>
</dbReference>
<dbReference type="NCBIfam" id="TIGR01844">
    <property type="entry name" value="type_I_sec_TolC"/>
    <property type="match status" value="1"/>
</dbReference>
<dbReference type="PANTHER" id="PTHR30026">
    <property type="entry name" value="OUTER MEMBRANE PROTEIN TOLC"/>
    <property type="match status" value="1"/>
</dbReference>
<proteinExistence type="inferred from homology"/>
<dbReference type="GO" id="GO:0009279">
    <property type="term" value="C:cell outer membrane"/>
    <property type="evidence" value="ECO:0007669"/>
    <property type="project" value="UniProtKB-SubCell"/>
</dbReference>
<keyword evidence="8" id="KW-0732">Signal</keyword>
<comment type="similarity">
    <text evidence="2">Belongs to the outer membrane factor (OMF) (TC 1.B.17) family.</text>
</comment>
<comment type="caution">
    <text evidence="9">The sequence shown here is derived from an EMBL/GenBank/DDBJ whole genome shotgun (WGS) entry which is preliminary data.</text>
</comment>
<accession>A0A4R1KCJ5</accession>
<gene>
    <name evidence="9" type="ORF">C8D98_0763</name>
</gene>
<keyword evidence="6" id="KW-0472">Membrane</keyword>
<keyword evidence="5" id="KW-0812">Transmembrane</keyword>